<dbReference type="Proteomes" id="UP000887116">
    <property type="component" value="Unassembled WGS sequence"/>
</dbReference>
<evidence type="ECO:0000256" key="8">
    <source>
        <dbReference type="ARBA" id="ARBA00023028"/>
    </source>
</evidence>
<evidence type="ECO:0008006" key="12">
    <source>
        <dbReference type="Google" id="ProtNLM"/>
    </source>
</evidence>
<dbReference type="GO" id="GO:0044218">
    <property type="term" value="C:other organism cell membrane"/>
    <property type="evidence" value="ECO:0007669"/>
    <property type="project" value="UniProtKB-KW"/>
</dbReference>
<evidence type="ECO:0000256" key="4">
    <source>
        <dbReference type="ARBA" id="ARBA00022525"/>
    </source>
</evidence>
<proteinExistence type="predicted"/>
<sequence>MNLQQYSTIYSRFHGAFEYQIYSNCIVIPLDDVSWTKSIILKLKNFENTYDDSKPFSKCLMFHYKMDTNCTVFTTEDSWSLLLGDQKLIYPKDGGKTFFCASQLFCNDPKTFESYMKLVNAINYYENIYYYKNSIVFLDNYDIPFPGGNYFSSQNKSNLWYRICLVLSDLDNIQKIEDDFTNRKSIYSLPLKVKPEESNISNFITINPVKEIKFPETYYESTNIVLKRKCFKDPTFIIQDILNSYPHSNEVGIIIEYPVSISYLSANASDKDRQFLALAINCNVPKTILYVPAPFDRYYQYKHTPKEVSWVTMLYDSQITPPDMNIVVLDKNIIVEPITQRNALHYSCRAEMYLISHLLTPHVDINAIDIYGYPPDYYDLCFRVNSKKLFRPRTNETILRVNIAHKSKKLFRFLFCNGPPTTNPMILTIKDFNLMSADQKRSVLSNIKDLKGNTLLHIMVKLDHYQFVDEIIKFNPQETLRKNLKGKVPFSYCKSCYTMDLFGDYFNSITKNVYHSMRRPVLSTFPELLELVNDNEMHTLHRMEEIAKLGNTIIRHFGELAFKKICTRATDPQGNTLWHACVRSNANISYLEELFQYMDKTVINNRNVLGETPLHLSKKDELSELLIKYGAHSDCLDNFGRIAYKVVLNLQCISSRYLPKKCYVPPHLIKFVKLHTCSVNFL</sequence>
<keyword evidence="5" id="KW-1052">Target cell membrane</keyword>
<evidence type="ECO:0000256" key="9">
    <source>
        <dbReference type="ARBA" id="ARBA00023298"/>
    </source>
</evidence>
<evidence type="ECO:0000256" key="5">
    <source>
        <dbReference type="ARBA" id="ARBA00022537"/>
    </source>
</evidence>
<evidence type="ECO:0000256" key="3">
    <source>
        <dbReference type="ARBA" id="ARBA00022483"/>
    </source>
</evidence>
<evidence type="ECO:0000313" key="11">
    <source>
        <dbReference type="Proteomes" id="UP000887116"/>
    </source>
</evidence>
<dbReference type="GO" id="GO:0006887">
    <property type="term" value="P:exocytosis"/>
    <property type="evidence" value="ECO:0007669"/>
    <property type="project" value="UniProtKB-KW"/>
</dbReference>
<keyword evidence="9" id="KW-1053">Target membrane</keyword>
<keyword evidence="3" id="KW-0268">Exocytosis</keyword>
<evidence type="ECO:0000256" key="6">
    <source>
        <dbReference type="ARBA" id="ARBA00022656"/>
    </source>
</evidence>
<name>A0A8X6M399_TRICU</name>
<dbReference type="AlphaFoldDB" id="A0A8X6M399"/>
<dbReference type="EMBL" id="BMAO01019750">
    <property type="protein sequence ID" value="GFR32531.1"/>
    <property type="molecule type" value="Genomic_DNA"/>
</dbReference>
<evidence type="ECO:0000256" key="1">
    <source>
        <dbReference type="ARBA" id="ARBA00004175"/>
    </source>
</evidence>
<keyword evidence="6" id="KW-0800">Toxin</keyword>
<comment type="caution">
    <text evidence="10">The sequence shown here is derived from an EMBL/GenBank/DDBJ whole genome shotgun (WGS) entry which is preliminary data.</text>
</comment>
<keyword evidence="11" id="KW-1185">Reference proteome</keyword>
<keyword evidence="7" id="KW-0528">Neurotoxin</keyword>
<reference evidence="10" key="1">
    <citation type="submission" date="2020-07" db="EMBL/GenBank/DDBJ databases">
        <title>Multicomponent nature underlies the extraordinary mechanical properties of spider dragline silk.</title>
        <authorList>
            <person name="Kono N."/>
            <person name="Nakamura H."/>
            <person name="Mori M."/>
            <person name="Yoshida Y."/>
            <person name="Ohtoshi R."/>
            <person name="Malay A.D."/>
            <person name="Moran D.A.P."/>
            <person name="Tomita M."/>
            <person name="Numata K."/>
            <person name="Arakawa K."/>
        </authorList>
    </citation>
    <scope>NUCLEOTIDE SEQUENCE</scope>
</reference>
<dbReference type="OrthoDB" id="6463203at2759"/>
<gene>
    <name evidence="10" type="primary">RF55_21233</name>
    <name evidence="10" type="ORF">TNCT_455461</name>
</gene>
<dbReference type="Gene3D" id="1.25.40.20">
    <property type="entry name" value="Ankyrin repeat-containing domain"/>
    <property type="match status" value="2"/>
</dbReference>
<keyword evidence="9" id="KW-0472">Membrane</keyword>
<evidence type="ECO:0000313" key="10">
    <source>
        <dbReference type="EMBL" id="GFR32531.1"/>
    </source>
</evidence>
<dbReference type="InterPro" id="IPR036770">
    <property type="entry name" value="Ankyrin_rpt-contain_sf"/>
</dbReference>
<comment type="subcellular location">
    <subcellularLocation>
        <location evidence="2">Secreted</location>
    </subcellularLocation>
    <subcellularLocation>
        <location evidence="1">Target cell membrane</location>
    </subcellularLocation>
</comment>
<organism evidence="10 11">
    <name type="scientific">Trichonephila clavata</name>
    <name type="common">Joro spider</name>
    <name type="synonym">Nephila clavata</name>
    <dbReference type="NCBI Taxonomy" id="2740835"/>
    <lineage>
        <taxon>Eukaryota</taxon>
        <taxon>Metazoa</taxon>
        <taxon>Ecdysozoa</taxon>
        <taxon>Arthropoda</taxon>
        <taxon>Chelicerata</taxon>
        <taxon>Arachnida</taxon>
        <taxon>Araneae</taxon>
        <taxon>Araneomorphae</taxon>
        <taxon>Entelegynae</taxon>
        <taxon>Araneoidea</taxon>
        <taxon>Nephilidae</taxon>
        <taxon>Trichonephila</taxon>
    </lineage>
</organism>
<keyword evidence="8" id="KW-0638">Presynaptic neurotoxin</keyword>
<dbReference type="SUPFAM" id="SSF48403">
    <property type="entry name" value="Ankyrin repeat"/>
    <property type="match status" value="1"/>
</dbReference>
<dbReference type="GO" id="GO:0044231">
    <property type="term" value="C:host cell presynaptic membrane"/>
    <property type="evidence" value="ECO:0007669"/>
    <property type="project" value="UniProtKB-KW"/>
</dbReference>
<accession>A0A8X6M399</accession>
<protein>
    <recommendedName>
        <fullName evidence="12">Ankyrin repeat protein</fullName>
    </recommendedName>
</protein>
<keyword evidence="4" id="KW-0964">Secreted</keyword>
<evidence type="ECO:0000256" key="2">
    <source>
        <dbReference type="ARBA" id="ARBA00004613"/>
    </source>
</evidence>
<dbReference type="GO" id="GO:0005576">
    <property type="term" value="C:extracellular region"/>
    <property type="evidence" value="ECO:0007669"/>
    <property type="project" value="UniProtKB-SubCell"/>
</dbReference>
<evidence type="ECO:0000256" key="7">
    <source>
        <dbReference type="ARBA" id="ARBA00022699"/>
    </source>
</evidence>
<dbReference type="GO" id="GO:0090729">
    <property type="term" value="F:toxin activity"/>
    <property type="evidence" value="ECO:0007669"/>
    <property type="project" value="UniProtKB-KW"/>
</dbReference>